<keyword evidence="6" id="KW-1185">Reference proteome</keyword>
<evidence type="ECO:0000259" key="4">
    <source>
        <dbReference type="PROSITE" id="PS51088"/>
    </source>
</evidence>
<feature type="region of interest" description="Disordered" evidence="3">
    <location>
        <begin position="1"/>
        <end position="22"/>
    </location>
</feature>
<dbReference type="Pfam" id="PF01285">
    <property type="entry name" value="TEA"/>
    <property type="match status" value="1"/>
</dbReference>
<dbReference type="InterPro" id="IPR000818">
    <property type="entry name" value="TEA/ATTS_dom"/>
</dbReference>
<comment type="caution">
    <text evidence="5">The sequence shown here is derived from an EMBL/GenBank/DDBJ whole genome shotgun (WGS) entry which is preliminary data.</text>
</comment>
<dbReference type="InterPro" id="IPR038096">
    <property type="entry name" value="TEA/ATTS_sf"/>
</dbReference>
<evidence type="ECO:0000256" key="3">
    <source>
        <dbReference type="SAM" id="MobiDB-lite"/>
    </source>
</evidence>
<feature type="DNA-binding region" description="TEA" evidence="2">
    <location>
        <begin position="20"/>
        <end position="93"/>
    </location>
</feature>
<feature type="compositionally biased region" description="Polar residues" evidence="3">
    <location>
        <begin position="349"/>
        <end position="358"/>
    </location>
</feature>
<dbReference type="GO" id="GO:0003700">
    <property type="term" value="F:DNA-binding transcription factor activity"/>
    <property type="evidence" value="ECO:0007669"/>
    <property type="project" value="InterPro"/>
</dbReference>
<comment type="similarity">
    <text evidence="1">Belongs to the TEC1 family.</text>
</comment>
<feature type="region of interest" description="Disordered" evidence="3">
    <location>
        <begin position="337"/>
        <end position="358"/>
    </location>
</feature>
<dbReference type="AlphaFoldDB" id="A0AAW0DQK0"/>
<dbReference type="Proteomes" id="UP001383192">
    <property type="component" value="Unassembled WGS sequence"/>
</dbReference>
<protein>
    <recommendedName>
        <fullName evidence="4">TEA domain-containing protein</fullName>
    </recommendedName>
</protein>
<feature type="domain" description="TEA" evidence="4">
    <location>
        <begin position="20"/>
        <end position="93"/>
    </location>
</feature>
<evidence type="ECO:0000313" key="6">
    <source>
        <dbReference type="Proteomes" id="UP001383192"/>
    </source>
</evidence>
<feature type="region of interest" description="Disordered" evidence="3">
    <location>
        <begin position="454"/>
        <end position="485"/>
    </location>
</feature>
<feature type="compositionally biased region" description="Polar residues" evidence="3">
    <location>
        <begin position="454"/>
        <end position="465"/>
    </location>
</feature>
<dbReference type="EMBL" id="JAYKXP010000008">
    <property type="protein sequence ID" value="KAK7054926.1"/>
    <property type="molecule type" value="Genomic_DNA"/>
</dbReference>
<evidence type="ECO:0000313" key="5">
    <source>
        <dbReference type="EMBL" id="KAK7054926.1"/>
    </source>
</evidence>
<accession>A0AAW0DQK0</accession>
<name>A0AAW0DQK0_9AGAR</name>
<feature type="region of interest" description="Disordered" evidence="3">
    <location>
        <begin position="164"/>
        <end position="190"/>
    </location>
</feature>
<evidence type="ECO:0000256" key="1">
    <source>
        <dbReference type="ARBA" id="ARBA00008421"/>
    </source>
</evidence>
<proteinExistence type="inferred from homology"/>
<dbReference type="SMART" id="SM00426">
    <property type="entry name" value="TEA"/>
    <property type="match status" value="1"/>
</dbReference>
<feature type="compositionally biased region" description="Polar residues" evidence="3">
    <location>
        <begin position="1"/>
        <end position="10"/>
    </location>
</feature>
<dbReference type="PROSITE" id="PS51088">
    <property type="entry name" value="TEA_2"/>
    <property type="match status" value="1"/>
</dbReference>
<evidence type="ECO:0000256" key="2">
    <source>
        <dbReference type="PROSITE-ProRule" id="PRU00505"/>
    </source>
</evidence>
<feature type="compositionally biased region" description="Low complexity" evidence="3">
    <location>
        <begin position="474"/>
        <end position="485"/>
    </location>
</feature>
<gene>
    <name evidence="5" type="ORF">VNI00_003389</name>
</gene>
<dbReference type="Gene3D" id="6.10.20.40">
    <property type="entry name" value="TEA/ATTS domain"/>
    <property type="match status" value="1"/>
</dbReference>
<organism evidence="5 6">
    <name type="scientific">Paramarasmius palmivorus</name>
    <dbReference type="NCBI Taxonomy" id="297713"/>
    <lineage>
        <taxon>Eukaryota</taxon>
        <taxon>Fungi</taxon>
        <taxon>Dikarya</taxon>
        <taxon>Basidiomycota</taxon>
        <taxon>Agaricomycotina</taxon>
        <taxon>Agaricomycetes</taxon>
        <taxon>Agaricomycetidae</taxon>
        <taxon>Agaricales</taxon>
        <taxon>Marasmiineae</taxon>
        <taxon>Marasmiaceae</taxon>
        <taxon>Paramarasmius</taxon>
    </lineage>
</organism>
<reference evidence="5 6" key="1">
    <citation type="submission" date="2024-01" db="EMBL/GenBank/DDBJ databases">
        <title>A draft genome for a cacao thread blight-causing isolate of Paramarasmius palmivorus.</title>
        <authorList>
            <person name="Baruah I.K."/>
            <person name="Bukari Y."/>
            <person name="Amoako-Attah I."/>
            <person name="Meinhardt L.W."/>
            <person name="Bailey B.A."/>
            <person name="Cohen S.P."/>
        </authorList>
    </citation>
    <scope>NUCLEOTIDE SEQUENCE [LARGE SCALE GENOMIC DNA]</scope>
    <source>
        <strain evidence="5 6">GH-12</strain>
    </source>
</reference>
<sequence length="514" mass="56309">MSSASSTLTPSRKHRKLLKDGSGEEVWPEHVERFFYQGLQVYAGSTLAAASTGGRSRYRNQFLVEFLASRGIVRTKKQVASHLQVLRGMWKGEKEYRLVAGVDEPEYTGPFDSSDSDFSSSPASMTSFNTSLPESPFSVATTIDSSPLFNEDVKMEEPQDYLNTMPDSKHSSLSHSPHTHVSNSLSNVSPPQQPYRVTAFTLHIPQITPFRVFVDGLMPPPSSEPLYPAVLKVLLAPNNNQFEVEVEMSRIGSLGGFSKSKMYRGGSKVADTRRDLDLNRIALNRPVYNAGTVHILPGNTMTQEFVMDGEVLMYLVYELDNSPGAAGVRLDRWQRYRTSCPPNDRKTSAPPSSHAMSPTVSMLNAAIGTRRESDPVFTTPDYSIPSSYSPSAYASSSILPPSDSYAHFAPVYDNGSPSYSAISASAPSYAQPSIPASTSGSFYPELYDTSPLSSPTRASFSSMPQSYGPGTLASPMPSSGSRSSLSRVPFGIRQWPWRNVRKCSRFAEPNAYDA</sequence>